<protein>
    <recommendedName>
        <fullName evidence="3">DUF2177 domain-containing protein</fullName>
    </recommendedName>
</protein>
<keyword evidence="1" id="KW-0472">Membrane</keyword>
<evidence type="ECO:0000256" key="1">
    <source>
        <dbReference type="SAM" id="Phobius"/>
    </source>
</evidence>
<feature type="transmembrane region" description="Helical" evidence="1">
    <location>
        <begin position="72"/>
        <end position="89"/>
    </location>
</feature>
<dbReference type="Pfam" id="PF09945">
    <property type="entry name" value="DUF2177"/>
    <property type="match status" value="1"/>
</dbReference>
<name>A0A6C0HVD8_9ZZZZ</name>
<organism evidence="2">
    <name type="scientific">viral metagenome</name>
    <dbReference type="NCBI Taxonomy" id="1070528"/>
    <lineage>
        <taxon>unclassified sequences</taxon>
        <taxon>metagenomes</taxon>
        <taxon>organismal metagenomes</taxon>
    </lineage>
</organism>
<evidence type="ECO:0008006" key="3">
    <source>
        <dbReference type="Google" id="ProtNLM"/>
    </source>
</evidence>
<reference evidence="2" key="1">
    <citation type="journal article" date="2020" name="Nature">
        <title>Giant virus diversity and host interactions through global metagenomics.</title>
        <authorList>
            <person name="Schulz F."/>
            <person name="Roux S."/>
            <person name="Paez-Espino D."/>
            <person name="Jungbluth S."/>
            <person name="Walsh D.A."/>
            <person name="Denef V.J."/>
            <person name="McMahon K.D."/>
            <person name="Konstantinidis K.T."/>
            <person name="Eloe-Fadrosh E.A."/>
            <person name="Kyrpides N.C."/>
            <person name="Woyke T."/>
        </authorList>
    </citation>
    <scope>NUCLEOTIDE SEQUENCE</scope>
    <source>
        <strain evidence="2">GVMAG-M-3300023184-177</strain>
    </source>
</reference>
<accession>A0A6C0HVD8</accession>
<dbReference type="AlphaFoldDB" id="A0A6C0HVD8"/>
<feature type="transmembrane region" description="Helical" evidence="1">
    <location>
        <begin position="5"/>
        <end position="23"/>
    </location>
</feature>
<dbReference type="EMBL" id="MN740024">
    <property type="protein sequence ID" value="QHT84708.1"/>
    <property type="molecule type" value="Genomic_DNA"/>
</dbReference>
<feature type="transmembrane region" description="Helical" evidence="1">
    <location>
        <begin position="43"/>
        <end position="60"/>
    </location>
</feature>
<feature type="transmembrane region" description="Helical" evidence="1">
    <location>
        <begin position="101"/>
        <end position="122"/>
    </location>
</feature>
<keyword evidence="1" id="KW-0812">Transmembrane</keyword>
<dbReference type="InterPro" id="IPR018687">
    <property type="entry name" value="DUF2177_membr"/>
</dbReference>
<proteinExistence type="predicted"/>
<sequence>MNMDIVKTIILIPLIDAFWLRLISDKFNKQIMAVQYSPINVRILPVIGCYVALIVGLYYFVIRTNDTRKQKILNAFLLGMVINTVYETTNYATLNKWVPDIVIMDIIWGGVLLSLTTFLVTFKL</sequence>
<keyword evidence="1" id="KW-1133">Transmembrane helix</keyword>
<evidence type="ECO:0000313" key="2">
    <source>
        <dbReference type="EMBL" id="QHT84708.1"/>
    </source>
</evidence>